<reference evidence="1" key="1">
    <citation type="submission" date="2020-08" db="EMBL/GenBank/DDBJ databases">
        <title>Genome public.</title>
        <authorList>
            <person name="Liu C."/>
            <person name="Sun Q."/>
        </authorList>
    </citation>
    <scope>NUCLEOTIDE SEQUENCE</scope>
    <source>
        <strain evidence="1">H8</strain>
    </source>
</reference>
<keyword evidence="2" id="KW-1185">Reference proteome</keyword>
<sequence>MGEKRYPSPSSPCEEFKGSVCIHTDKVYDSCKDKDCIEDARVFLTACGQELIDKAVNVKCRKAEIIWAFPDVEPIPFNKGYFTVDIKFFFKITLDVFLGVGKPTTVEGLATFDKKVILFGSEGAAKIFESRYSYDSFDEQLWQKTNMPKAVVEVVDPLCLSAKVVDLDDKICCCTDDIDFTTIPECICNVFDDRLVLSGEKKRVFVSIGLFSIVKIERSVQLLIPAIDFCVPQKECTTSCDDSPCDLFDKICFPFDEFFPPEREDCDFDDRDHDHGHCCRD</sequence>
<gene>
    <name evidence="1" type="ORF">H8698_04975</name>
</gene>
<dbReference type="AlphaFoldDB" id="A0A926DJY7"/>
<dbReference type="Proteomes" id="UP000611762">
    <property type="component" value="Unassembled WGS sequence"/>
</dbReference>
<evidence type="ECO:0000313" key="2">
    <source>
        <dbReference type="Proteomes" id="UP000611762"/>
    </source>
</evidence>
<dbReference type="EMBL" id="JACRSU010000001">
    <property type="protein sequence ID" value="MBC8540325.1"/>
    <property type="molecule type" value="Genomic_DNA"/>
</dbReference>
<accession>A0A926DJY7</accession>
<organism evidence="1 2">
    <name type="scientific">Congzhengia minquanensis</name>
    <dbReference type="NCBI Taxonomy" id="2763657"/>
    <lineage>
        <taxon>Bacteria</taxon>
        <taxon>Bacillati</taxon>
        <taxon>Bacillota</taxon>
        <taxon>Clostridia</taxon>
        <taxon>Eubacteriales</taxon>
        <taxon>Oscillospiraceae</taxon>
        <taxon>Congzhengia</taxon>
    </lineage>
</organism>
<protein>
    <submittedName>
        <fullName evidence="1">Uncharacterized protein</fullName>
    </submittedName>
</protein>
<dbReference type="RefSeq" id="WP_177680382.1">
    <property type="nucleotide sequence ID" value="NZ_JACRSU010000001.1"/>
</dbReference>
<name>A0A926DJY7_9FIRM</name>
<evidence type="ECO:0000313" key="1">
    <source>
        <dbReference type="EMBL" id="MBC8540325.1"/>
    </source>
</evidence>
<comment type="caution">
    <text evidence="1">The sequence shown here is derived from an EMBL/GenBank/DDBJ whole genome shotgun (WGS) entry which is preliminary data.</text>
</comment>
<proteinExistence type="predicted"/>